<dbReference type="Pfam" id="PF13177">
    <property type="entry name" value="DNA_pol3_delta2"/>
    <property type="match status" value="1"/>
</dbReference>
<dbReference type="CDD" id="cd18137">
    <property type="entry name" value="HLD_clamp_pol_III_gamma_tau"/>
    <property type="match status" value="1"/>
</dbReference>
<proteinExistence type="inferred from homology"/>
<dbReference type="InterPro" id="IPR050238">
    <property type="entry name" value="DNA_Rep/Repair_Clamp_Loader"/>
</dbReference>
<dbReference type="SMART" id="SM00382">
    <property type="entry name" value="AAA"/>
    <property type="match status" value="1"/>
</dbReference>
<sequence>MSYIVFARKYRPQRFEDVIGQDHIVKVLKNAVKNNRIPHALLFSGPRGVGKTSTARILAMALNCENVEDGEPCLKCKSCRDIMEGRDVDVVEIDGASNRGIDEIRDLRDKAGYVAISAKNKVFIIDEVHMLTKEAFNALLKILEEPPEHVKFIFCTTEPFNVIPTILSRCQRFDFKRLPIVEIVKQLKIICKDQNIEYELEGLNLIAQMADGGMRDALSMLDQIALMHKKITYDDVNSIFGRLDTYFFVKLVQKVIEKDLKGIIESFEELLMKGFDIETFVSEFANYFHYLTLLKNDITTDEISSLHPEIFEKAKEQSKHFSNTTLNQITRELIELSNKLKFASNRKMVVENQLARIPFMIDGRDIDEIIRLLNEKKFTEKKIVEKKIDERIEKVETKVEEKKDDEKEDLVFEKFIEFCKRKDPVVGTALENGDLLERKKDYIKISFPDSLEYVLKEDKIKNLIKDFNEKINLEILFFKNVKDDNKIINNGLEKNENVLKIIERFDGEIVY</sequence>
<dbReference type="InterPro" id="IPR003593">
    <property type="entry name" value="AAA+_ATPase"/>
</dbReference>
<evidence type="ECO:0000256" key="5">
    <source>
        <dbReference type="ARBA" id="ARBA00022723"/>
    </source>
</evidence>
<dbReference type="InterPro" id="IPR022754">
    <property type="entry name" value="DNA_pol_III_gamma-3"/>
</dbReference>
<evidence type="ECO:0000256" key="2">
    <source>
        <dbReference type="ARBA" id="ARBA00022679"/>
    </source>
</evidence>
<dbReference type="GO" id="GO:0005524">
    <property type="term" value="F:ATP binding"/>
    <property type="evidence" value="ECO:0007669"/>
    <property type="project" value="UniProtKB-KW"/>
</dbReference>
<dbReference type="SUPFAM" id="SSF52540">
    <property type="entry name" value="P-loop containing nucleoside triphosphate hydrolases"/>
    <property type="match status" value="1"/>
</dbReference>
<dbReference type="SUPFAM" id="SSF48019">
    <property type="entry name" value="post-AAA+ oligomerization domain-like"/>
    <property type="match status" value="1"/>
</dbReference>
<dbReference type="InterPro" id="IPR012763">
    <property type="entry name" value="DNA_pol_III_sug/sutau_N"/>
</dbReference>
<keyword evidence="8 11" id="KW-0067">ATP-binding</keyword>
<comment type="catalytic activity">
    <reaction evidence="10 11">
        <text>DNA(n) + a 2'-deoxyribonucleoside 5'-triphosphate = DNA(n+1) + diphosphate</text>
        <dbReference type="Rhea" id="RHEA:22508"/>
        <dbReference type="Rhea" id="RHEA-COMP:17339"/>
        <dbReference type="Rhea" id="RHEA-COMP:17340"/>
        <dbReference type="ChEBI" id="CHEBI:33019"/>
        <dbReference type="ChEBI" id="CHEBI:61560"/>
        <dbReference type="ChEBI" id="CHEBI:173112"/>
        <dbReference type="EC" id="2.7.7.7"/>
    </reaction>
</comment>
<dbReference type="Gene3D" id="3.40.50.300">
    <property type="entry name" value="P-loop containing nucleotide triphosphate hydrolases"/>
    <property type="match status" value="1"/>
</dbReference>
<dbReference type="GO" id="GO:0003887">
    <property type="term" value="F:DNA-directed DNA polymerase activity"/>
    <property type="evidence" value="ECO:0007669"/>
    <property type="project" value="UniProtKB-KW"/>
</dbReference>
<reference evidence="14" key="1">
    <citation type="journal article" date="2020" name="mSystems">
        <title>Genome- and Community-Level Interaction Insights into Carbon Utilization and Element Cycling Functions of Hydrothermarchaeota in Hydrothermal Sediment.</title>
        <authorList>
            <person name="Zhou Z."/>
            <person name="Liu Y."/>
            <person name="Xu W."/>
            <person name="Pan J."/>
            <person name="Luo Z.H."/>
            <person name="Li M."/>
        </authorList>
    </citation>
    <scope>NUCLEOTIDE SEQUENCE [LARGE SCALE GENOMIC DNA]</scope>
    <source>
        <strain evidence="14">SpSt-464</strain>
    </source>
</reference>
<evidence type="ECO:0000256" key="11">
    <source>
        <dbReference type="RuleBase" id="RU364063"/>
    </source>
</evidence>
<keyword evidence="7" id="KW-0862">Zinc</keyword>
<keyword evidence="4 11" id="KW-0235">DNA replication</keyword>
<dbReference type="Gene3D" id="1.10.8.60">
    <property type="match status" value="1"/>
</dbReference>
<comment type="function">
    <text evidence="11">DNA polymerase III is a complex, multichain enzyme responsible for most of the replicative synthesis in bacteria. This DNA polymerase also exhibits 3' to 5' exonuclease activity.</text>
</comment>
<dbReference type="Gene3D" id="1.20.272.10">
    <property type="match status" value="1"/>
</dbReference>
<dbReference type="InterPro" id="IPR001270">
    <property type="entry name" value="ClpA/B"/>
</dbReference>
<dbReference type="PRINTS" id="PR00300">
    <property type="entry name" value="CLPPROTEASEA"/>
</dbReference>
<evidence type="ECO:0000256" key="8">
    <source>
        <dbReference type="ARBA" id="ARBA00022840"/>
    </source>
</evidence>
<dbReference type="InterPro" id="IPR045085">
    <property type="entry name" value="HLD_clamp_pol_III_gamma_tau"/>
</dbReference>
<accession>A0A7C3J658</accession>
<evidence type="ECO:0000256" key="10">
    <source>
        <dbReference type="ARBA" id="ARBA00049244"/>
    </source>
</evidence>
<evidence type="ECO:0000256" key="7">
    <source>
        <dbReference type="ARBA" id="ARBA00022833"/>
    </source>
</evidence>
<keyword evidence="12" id="KW-0175">Coiled coil</keyword>
<dbReference type="InterPro" id="IPR008921">
    <property type="entry name" value="DNA_pol3_clamp-load_cplx_C"/>
</dbReference>
<evidence type="ECO:0000256" key="4">
    <source>
        <dbReference type="ARBA" id="ARBA00022705"/>
    </source>
</evidence>
<feature type="coiled-coil region" evidence="12">
    <location>
        <begin position="326"/>
        <end position="353"/>
    </location>
</feature>
<evidence type="ECO:0000256" key="9">
    <source>
        <dbReference type="ARBA" id="ARBA00022932"/>
    </source>
</evidence>
<dbReference type="PANTHER" id="PTHR11669">
    <property type="entry name" value="REPLICATION FACTOR C / DNA POLYMERASE III GAMMA-TAU SUBUNIT"/>
    <property type="match status" value="1"/>
</dbReference>
<dbReference type="NCBIfam" id="TIGR02397">
    <property type="entry name" value="dnaX_nterm"/>
    <property type="match status" value="1"/>
</dbReference>
<dbReference type="InterPro" id="IPR027417">
    <property type="entry name" value="P-loop_NTPase"/>
</dbReference>
<evidence type="ECO:0000313" key="14">
    <source>
        <dbReference type="EMBL" id="HFK23855.1"/>
    </source>
</evidence>
<dbReference type="AlphaFoldDB" id="A0A7C3J658"/>
<gene>
    <name evidence="11 14" type="primary">dnaX</name>
    <name evidence="14" type="ORF">ENS15_04310</name>
</gene>
<dbReference type="NCBIfam" id="NF004046">
    <property type="entry name" value="PRK05563.1"/>
    <property type="match status" value="1"/>
</dbReference>
<dbReference type="FunFam" id="1.10.8.60:FF:000013">
    <property type="entry name" value="DNA polymerase III subunit gamma/tau"/>
    <property type="match status" value="1"/>
</dbReference>
<keyword evidence="6 11" id="KW-0547">Nucleotide-binding</keyword>
<dbReference type="EC" id="2.7.7.7" evidence="11"/>
<dbReference type="GO" id="GO:0046872">
    <property type="term" value="F:metal ion binding"/>
    <property type="evidence" value="ECO:0007669"/>
    <property type="project" value="UniProtKB-KW"/>
</dbReference>
<evidence type="ECO:0000256" key="1">
    <source>
        <dbReference type="ARBA" id="ARBA00006360"/>
    </source>
</evidence>
<organism evidence="14">
    <name type="scientific">candidate division WOR-3 bacterium</name>
    <dbReference type="NCBI Taxonomy" id="2052148"/>
    <lineage>
        <taxon>Bacteria</taxon>
        <taxon>Bacteria division WOR-3</taxon>
    </lineage>
</organism>
<comment type="similarity">
    <text evidence="1 11">Belongs to the DnaX/STICHEL family.</text>
</comment>
<evidence type="ECO:0000256" key="12">
    <source>
        <dbReference type="SAM" id="Coils"/>
    </source>
</evidence>
<comment type="subunit">
    <text evidence="11">DNA polymerase III contains a core (composed of alpha, epsilon and theta chains) that associates with a tau subunit. This core dimerizes to form the POLIII' complex. PolIII' associates with the gamma complex (composed of gamma, delta, delta', psi and chi chains) and with the beta chain to form the complete DNA polymerase III complex.</text>
</comment>
<evidence type="ECO:0000259" key="13">
    <source>
        <dbReference type="SMART" id="SM00382"/>
    </source>
</evidence>
<keyword evidence="5" id="KW-0479">Metal-binding</keyword>
<dbReference type="GO" id="GO:0003677">
    <property type="term" value="F:DNA binding"/>
    <property type="evidence" value="ECO:0007669"/>
    <property type="project" value="InterPro"/>
</dbReference>
<dbReference type="Pfam" id="PF22608">
    <property type="entry name" value="DNAX_ATPase_lid"/>
    <property type="match status" value="1"/>
</dbReference>
<dbReference type="EMBL" id="DSTT01000005">
    <property type="protein sequence ID" value="HFK23855.1"/>
    <property type="molecule type" value="Genomic_DNA"/>
</dbReference>
<feature type="domain" description="AAA+ ATPase" evidence="13">
    <location>
        <begin position="37"/>
        <end position="179"/>
    </location>
</feature>
<evidence type="ECO:0000256" key="3">
    <source>
        <dbReference type="ARBA" id="ARBA00022695"/>
    </source>
</evidence>
<protein>
    <recommendedName>
        <fullName evidence="11">DNA polymerase III subunit gamma/tau</fullName>
        <ecNumber evidence="11">2.7.7.7</ecNumber>
    </recommendedName>
</protein>
<name>A0A7C3J658_UNCW3</name>
<dbReference type="CDD" id="cd00009">
    <property type="entry name" value="AAA"/>
    <property type="match status" value="1"/>
</dbReference>
<keyword evidence="9 11" id="KW-0239">DNA-directed DNA polymerase</keyword>
<dbReference type="FunFam" id="3.40.50.300:FF:000014">
    <property type="entry name" value="DNA polymerase III subunit gamma/tau"/>
    <property type="match status" value="1"/>
</dbReference>
<dbReference type="PANTHER" id="PTHR11669:SF0">
    <property type="entry name" value="PROTEIN STICHEL-LIKE 2"/>
    <property type="match status" value="1"/>
</dbReference>
<keyword evidence="2 11" id="KW-0808">Transferase</keyword>
<dbReference type="GO" id="GO:0006261">
    <property type="term" value="P:DNA-templated DNA replication"/>
    <property type="evidence" value="ECO:0007669"/>
    <property type="project" value="TreeGrafter"/>
</dbReference>
<keyword evidence="3 11" id="KW-0548">Nucleotidyltransferase</keyword>
<dbReference type="Pfam" id="PF12169">
    <property type="entry name" value="DNA_pol3_gamma3"/>
    <property type="match status" value="1"/>
</dbReference>
<evidence type="ECO:0000256" key="6">
    <source>
        <dbReference type="ARBA" id="ARBA00022741"/>
    </source>
</evidence>
<dbReference type="GO" id="GO:0009360">
    <property type="term" value="C:DNA polymerase III complex"/>
    <property type="evidence" value="ECO:0007669"/>
    <property type="project" value="InterPro"/>
</dbReference>
<comment type="caution">
    <text evidence="14">The sequence shown here is derived from an EMBL/GenBank/DDBJ whole genome shotgun (WGS) entry which is preliminary data.</text>
</comment>